<name>A0A9W6EZK9_9CHLO</name>
<dbReference type="SUPFAM" id="SSF54695">
    <property type="entry name" value="POZ domain"/>
    <property type="match status" value="1"/>
</dbReference>
<evidence type="ECO:0000313" key="5">
    <source>
        <dbReference type="Proteomes" id="UP001165080"/>
    </source>
</evidence>
<dbReference type="PANTHER" id="PTHR24410:SF23">
    <property type="entry name" value="BTB DOMAIN-CONTAINING PROTEIN-RELATED"/>
    <property type="match status" value="1"/>
</dbReference>
<dbReference type="InterPro" id="IPR000210">
    <property type="entry name" value="BTB/POZ_dom"/>
</dbReference>
<dbReference type="PANTHER" id="PTHR24410">
    <property type="entry name" value="HL07962P-RELATED"/>
    <property type="match status" value="1"/>
</dbReference>
<comment type="caution">
    <text evidence="4">The sequence shown here is derived from an EMBL/GenBank/DDBJ whole genome shotgun (WGS) entry which is preliminary data.</text>
</comment>
<feature type="compositionally biased region" description="Low complexity" evidence="2">
    <location>
        <begin position="250"/>
        <end position="271"/>
    </location>
</feature>
<evidence type="ECO:0000259" key="3">
    <source>
        <dbReference type="PROSITE" id="PS50097"/>
    </source>
</evidence>
<dbReference type="PROSITE" id="PS50097">
    <property type="entry name" value="BTB"/>
    <property type="match status" value="1"/>
</dbReference>
<feature type="region of interest" description="Disordered" evidence="2">
    <location>
        <begin position="655"/>
        <end position="687"/>
    </location>
</feature>
<evidence type="ECO:0000256" key="2">
    <source>
        <dbReference type="SAM" id="MobiDB-lite"/>
    </source>
</evidence>
<dbReference type="AlphaFoldDB" id="A0A9W6EZK9"/>
<feature type="region of interest" description="Disordered" evidence="2">
    <location>
        <begin position="446"/>
        <end position="467"/>
    </location>
</feature>
<dbReference type="EMBL" id="BRXU01000003">
    <property type="protein sequence ID" value="GLC50714.1"/>
    <property type="molecule type" value="Genomic_DNA"/>
</dbReference>
<sequence length="831" mass="83289">MAHSIILASCSEMMRSWLSRWSEEHPREEQEQGEPHTQPDRRRRRLALLLDLDLGPGELAAGEAVVRFMYTQTLEAVEDDEELLACMLLADRWLLPDCVAACAARLQSTPAGSLSWRVRAALLGLPRGLSAASPHVAQLQARAEGSIMRTFRCPELVLDDSDHLHLLLSLPADRLEQLLLARQDVQVTSENVVLVLLSAWLQHNCPHPHLHPGQAASSSNSGSDISGSSTSGAGDWAPCGDGRCCSCSDGPSNGRSGSASEAEEALPAAAGGSEGDSPEGVAVLGGGGGGGGGGVGPPEVESLLRLVRYDQLTPHYRTTVAPSLPGLRELRLHHMLLAEASAAAAAAAAAASAAADAGGAELATADTAPAAVAAAPAAAATVAPAEAAAAAADAYASACCSTSTSTSTFTSTCTCISGGERCSSGPGSGGDAACDSPIEAPTAGLAQQAAAAHPSQPQPARSEPACMSDAGSAALSRSVSGASGVLILAALTSGDVSGNVNVNKGPRCCSSCGEVVEAAGPLAACAADVPAPPAPPRLPRRLPYSTSRRIEWTRDIRDVRLHLTGVGGPQLGGEAAVSPPVFLGGYCWHLATRFVTASAAAADGARTAAAAAAAAVAGAAATPAAGAAAVPGAGWSASAGRLQLQLGVVCTAPWGAGDDNDNDDPFGDDEEASLSRQQASPGAARGSGFSGFSGFGAGSSSSSCAPLSIASCTVGVVDVSGRPAWQLVQTPCVLLPPPPPSPSPSIVLPPPAAAGVVGAGSGGAAGAEVGWVAQQPQPQQGRRRRGGGGSRGGRWEVWSGLSGLEPSWWESGSALTVGGVLRLYCTLTLQG</sequence>
<evidence type="ECO:0000256" key="1">
    <source>
        <dbReference type="ARBA" id="ARBA00004906"/>
    </source>
</evidence>
<feature type="compositionally biased region" description="Acidic residues" evidence="2">
    <location>
        <begin position="658"/>
        <end position="672"/>
    </location>
</feature>
<dbReference type="Proteomes" id="UP001165080">
    <property type="component" value="Unassembled WGS sequence"/>
</dbReference>
<feature type="compositionally biased region" description="Low complexity" evidence="2">
    <location>
        <begin position="213"/>
        <end position="233"/>
    </location>
</feature>
<feature type="region of interest" description="Disordered" evidence="2">
    <location>
        <begin position="773"/>
        <end position="793"/>
    </location>
</feature>
<feature type="domain" description="BTB" evidence="3">
    <location>
        <begin position="1"/>
        <end position="78"/>
    </location>
</feature>
<evidence type="ECO:0000313" key="4">
    <source>
        <dbReference type="EMBL" id="GLC50714.1"/>
    </source>
</evidence>
<comment type="pathway">
    <text evidence="1">Protein modification; protein ubiquitination.</text>
</comment>
<dbReference type="Gene3D" id="3.30.710.10">
    <property type="entry name" value="Potassium Channel Kv1.1, Chain A"/>
    <property type="match status" value="1"/>
</dbReference>
<feature type="compositionally biased region" description="Low complexity" evidence="2">
    <location>
        <begin position="446"/>
        <end position="460"/>
    </location>
</feature>
<feature type="region of interest" description="Disordered" evidence="2">
    <location>
        <begin position="211"/>
        <end position="233"/>
    </location>
</feature>
<proteinExistence type="predicted"/>
<accession>A0A9W6EZK9</accession>
<dbReference type="InterPro" id="IPR011333">
    <property type="entry name" value="SKP1/BTB/POZ_sf"/>
</dbReference>
<protein>
    <recommendedName>
        <fullName evidence="3">BTB domain-containing protein</fullName>
    </recommendedName>
</protein>
<dbReference type="InterPro" id="IPR051481">
    <property type="entry name" value="BTB-POZ/Galectin-3-binding"/>
</dbReference>
<organism evidence="4 5">
    <name type="scientific">Pleodorina starrii</name>
    <dbReference type="NCBI Taxonomy" id="330485"/>
    <lineage>
        <taxon>Eukaryota</taxon>
        <taxon>Viridiplantae</taxon>
        <taxon>Chlorophyta</taxon>
        <taxon>core chlorophytes</taxon>
        <taxon>Chlorophyceae</taxon>
        <taxon>CS clade</taxon>
        <taxon>Chlamydomonadales</taxon>
        <taxon>Volvocaceae</taxon>
        <taxon>Pleodorina</taxon>
    </lineage>
</organism>
<feature type="region of interest" description="Disordered" evidence="2">
    <location>
        <begin position="250"/>
        <end position="297"/>
    </location>
</feature>
<reference evidence="4 5" key="1">
    <citation type="journal article" date="2023" name="Commun. Biol.">
        <title>Reorganization of the ancestral sex-determining regions during the evolution of trioecy in Pleodorina starrii.</title>
        <authorList>
            <person name="Takahashi K."/>
            <person name="Suzuki S."/>
            <person name="Kawai-Toyooka H."/>
            <person name="Yamamoto K."/>
            <person name="Hamaji T."/>
            <person name="Ootsuki R."/>
            <person name="Yamaguchi H."/>
            <person name="Kawachi M."/>
            <person name="Higashiyama T."/>
            <person name="Nozaki H."/>
        </authorList>
    </citation>
    <scope>NUCLEOTIDE SEQUENCE [LARGE SCALE GENOMIC DNA]</scope>
    <source>
        <strain evidence="4 5">NIES-4479</strain>
    </source>
</reference>
<gene>
    <name evidence="4" type="primary">PLEST006075</name>
    <name evidence="4" type="ORF">PLESTB_000411400</name>
</gene>
<feature type="compositionally biased region" description="Gly residues" evidence="2">
    <location>
        <begin position="283"/>
        <end position="296"/>
    </location>
</feature>
<keyword evidence="5" id="KW-1185">Reference proteome</keyword>